<keyword evidence="1" id="KW-0472">Membrane</keyword>
<evidence type="ECO:0000256" key="1">
    <source>
        <dbReference type="SAM" id="Phobius"/>
    </source>
</evidence>
<feature type="transmembrane region" description="Helical" evidence="1">
    <location>
        <begin position="48"/>
        <end position="69"/>
    </location>
</feature>
<dbReference type="AlphaFoldDB" id="A0AAU8GAP6"/>
<keyword evidence="1" id="KW-1133">Transmembrane helix</keyword>
<dbReference type="EMBL" id="CP159307">
    <property type="protein sequence ID" value="XCH33967.1"/>
    <property type="molecule type" value="Genomic_DNA"/>
</dbReference>
<name>A0AAU8GAP6_9CHLR</name>
<evidence type="ECO:0008006" key="3">
    <source>
        <dbReference type="Google" id="ProtNLM"/>
    </source>
</evidence>
<protein>
    <recommendedName>
        <fullName evidence="3">Peptidase MA-like domain-containing protein</fullName>
    </recommendedName>
</protein>
<gene>
    <name evidence="2" type="ORF">ABV300_03570</name>
</gene>
<sequence>MTSRPVLKTAFTLVASLATFIFLSTALIIICGAIYLEVFLPRQIANPALLATTGGVILVLSGYLTRSIFLRKSRNSAADESKHSKHTRMALLFLALSTLLTFSIWIYRDYIKPDRLLGKAEMQFEIVLKGEISTESVKSTLVVLQKEIDRFRKKYNPSNTYEHITVYLYPDINSLQSDTGQMDAHGVFRVSDDGSPMIFLVAEIAKDPMKSSITTPTPSHEVSHLVIYEMLGSNGIRMLPRGIYEGIAVQDSLGGTQRFLERIFLRLELMMSSVNIADIKNFLIYGELSDTMPISQLYSASYEFVDYLKGRYGAHIFEEIFQSIIDGNHFFIGFYRSTGVDFGEIYDEWVTHYFLEQQLVE</sequence>
<keyword evidence="1" id="KW-0812">Transmembrane</keyword>
<dbReference type="RefSeq" id="WP_353715158.1">
    <property type="nucleotide sequence ID" value="NZ_CP159307.1"/>
</dbReference>
<organism evidence="2">
    <name type="scientific">Dehalogenimonas sp. 4OHTPN</name>
    <dbReference type="NCBI Taxonomy" id="3166643"/>
    <lineage>
        <taxon>Bacteria</taxon>
        <taxon>Bacillati</taxon>
        <taxon>Chloroflexota</taxon>
        <taxon>Dehalococcoidia</taxon>
        <taxon>Dehalococcoidales</taxon>
        <taxon>Dehalococcoidaceae</taxon>
        <taxon>Dehalogenimonas</taxon>
    </lineage>
</organism>
<reference evidence="2" key="1">
    <citation type="submission" date="2024-06" db="EMBL/GenBank/DDBJ databases">
        <title>A Novel Isolate, Dehalogenimonas sp. Strain 4OHTPN, Dechlorinates Aromatic 4 Hydroxy chlorothalonil by a Novel Reductive Dehalogenase.</title>
        <authorList>
            <person name="Liu G."/>
        </authorList>
    </citation>
    <scope>NUCLEOTIDE SEQUENCE</scope>
    <source>
        <strain evidence="2">4OHTPN</strain>
    </source>
</reference>
<feature type="transmembrane region" description="Helical" evidence="1">
    <location>
        <begin position="12"/>
        <end position="36"/>
    </location>
</feature>
<accession>A0AAU8GAP6</accession>
<evidence type="ECO:0000313" key="2">
    <source>
        <dbReference type="EMBL" id="XCH33967.1"/>
    </source>
</evidence>
<feature type="transmembrane region" description="Helical" evidence="1">
    <location>
        <begin position="89"/>
        <end position="107"/>
    </location>
</feature>
<proteinExistence type="predicted"/>